<dbReference type="SUPFAM" id="SSF82549">
    <property type="entry name" value="DAK1/DegV-like"/>
    <property type="match status" value="1"/>
</dbReference>
<protein>
    <submittedName>
        <fullName evidence="3">DegV family protein</fullName>
    </submittedName>
</protein>
<evidence type="ECO:0000256" key="2">
    <source>
        <dbReference type="ARBA" id="ARBA00023121"/>
    </source>
</evidence>
<dbReference type="InterPro" id="IPR050270">
    <property type="entry name" value="DegV_domain_contain"/>
</dbReference>
<dbReference type="RefSeq" id="WP_032123664.1">
    <property type="nucleotide sequence ID" value="NZ_JAHLQL010000003.1"/>
</dbReference>
<dbReference type="Pfam" id="PF02645">
    <property type="entry name" value="DegV"/>
    <property type="match status" value="1"/>
</dbReference>
<dbReference type="PROSITE" id="PS51482">
    <property type="entry name" value="DEGV"/>
    <property type="match status" value="1"/>
</dbReference>
<dbReference type="NCBIfam" id="TIGR00762">
    <property type="entry name" value="DegV"/>
    <property type="match status" value="1"/>
</dbReference>
<dbReference type="Gene3D" id="3.40.50.10170">
    <property type="match status" value="1"/>
</dbReference>
<dbReference type="InterPro" id="IPR043168">
    <property type="entry name" value="DegV_C"/>
</dbReference>
<organism evidence="3 4">
    <name type="scientific">Clostridium simiarum</name>
    <dbReference type="NCBI Taxonomy" id="2841506"/>
    <lineage>
        <taxon>Bacteria</taxon>
        <taxon>Bacillati</taxon>
        <taxon>Bacillota</taxon>
        <taxon>Clostridia</taxon>
        <taxon>Eubacteriales</taxon>
        <taxon>Clostridiaceae</taxon>
        <taxon>Clostridium</taxon>
    </lineage>
</organism>
<keyword evidence="2" id="KW-0446">Lipid-binding</keyword>
<keyword evidence="4" id="KW-1185">Reference proteome</keyword>
<accession>A0ABS6F153</accession>
<dbReference type="Proteomes" id="UP000736583">
    <property type="component" value="Unassembled WGS sequence"/>
</dbReference>
<evidence type="ECO:0000313" key="3">
    <source>
        <dbReference type="EMBL" id="MBU5592120.1"/>
    </source>
</evidence>
<comment type="caution">
    <text evidence="3">The sequence shown here is derived from an EMBL/GenBank/DDBJ whole genome shotgun (WGS) entry which is preliminary data.</text>
</comment>
<sequence length="281" mass="31147">MEKIALIADSTCDLPEELINKYNVNILPLKVIYTDREYTDRVDITPQYLYDNLKTEIPKTSLPSMKDMDDLFERLKKEGYTHAIAICISSGLSGTYNSLKLVSENHPEIISTIFDSKSISFGVVPTIVECGDLIAKGEKYDSIVSKLPSMQKKVSAYFMVDTLEYLKKGGRIGKVSGTIGELLHIKPIISINEEGIYYTYAKIRGKKQALSKFLSIIKDELDKQKCGLWVAHGGASEEGKNIYNTLSTYNNLTSIGFGEVGPVVGVHTGPGFIAISVKRED</sequence>
<name>A0ABS6F153_9CLOT</name>
<dbReference type="PANTHER" id="PTHR33434">
    <property type="entry name" value="DEGV DOMAIN-CONTAINING PROTEIN DR_1986-RELATED"/>
    <property type="match status" value="1"/>
</dbReference>
<dbReference type="InterPro" id="IPR003797">
    <property type="entry name" value="DegV"/>
</dbReference>
<dbReference type="Gene3D" id="3.30.1180.10">
    <property type="match status" value="1"/>
</dbReference>
<reference evidence="3 4" key="1">
    <citation type="submission" date="2021-06" db="EMBL/GenBank/DDBJ databases">
        <authorList>
            <person name="Sun Q."/>
            <person name="Li D."/>
        </authorList>
    </citation>
    <scope>NUCLEOTIDE SEQUENCE [LARGE SCALE GENOMIC DNA]</scope>
    <source>
        <strain evidence="3 4">MSJ-4</strain>
    </source>
</reference>
<dbReference type="EMBL" id="JAHLQL010000003">
    <property type="protein sequence ID" value="MBU5592120.1"/>
    <property type="molecule type" value="Genomic_DNA"/>
</dbReference>
<comment type="function">
    <text evidence="1">May bind long-chain fatty acids, such as palmitate, and may play a role in lipid transport or fatty acid metabolism.</text>
</comment>
<proteinExistence type="predicted"/>
<evidence type="ECO:0000313" key="4">
    <source>
        <dbReference type="Proteomes" id="UP000736583"/>
    </source>
</evidence>
<evidence type="ECO:0000256" key="1">
    <source>
        <dbReference type="ARBA" id="ARBA00003238"/>
    </source>
</evidence>
<gene>
    <name evidence="3" type="ORF">KQI89_10145</name>
</gene>
<dbReference type="PANTHER" id="PTHR33434:SF3">
    <property type="entry name" value="DEGV DOMAIN-CONTAINING PROTEIN YITS"/>
    <property type="match status" value="1"/>
</dbReference>